<sequence>MFLTFELLTGLLTQAVGQDVAIRAAHKSS</sequence>
<proteinExistence type="predicted"/>
<keyword evidence="2" id="KW-1185">Reference proteome</keyword>
<accession>A0A0B0PFQ6</accession>
<organism evidence="1 2">
    <name type="scientific">Gossypium arboreum</name>
    <name type="common">Tree cotton</name>
    <name type="synonym">Gossypium nanking</name>
    <dbReference type="NCBI Taxonomy" id="29729"/>
    <lineage>
        <taxon>Eukaryota</taxon>
        <taxon>Viridiplantae</taxon>
        <taxon>Streptophyta</taxon>
        <taxon>Embryophyta</taxon>
        <taxon>Tracheophyta</taxon>
        <taxon>Spermatophyta</taxon>
        <taxon>Magnoliopsida</taxon>
        <taxon>eudicotyledons</taxon>
        <taxon>Gunneridae</taxon>
        <taxon>Pentapetalae</taxon>
        <taxon>rosids</taxon>
        <taxon>malvids</taxon>
        <taxon>Malvales</taxon>
        <taxon>Malvaceae</taxon>
        <taxon>Malvoideae</taxon>
        <taxon>Gossypium</taxon>
    </lineage>
</organism>
<reference evidence="2" key="1">
    <citation type="submission" date="2014-09" db="EMBL/GenBank/DDBJ databases">
        <authorList>
            <person name="Mudge J."/>
            <person name="Ramaraj T."/>
            <person name="Lindquist I.E."/>
            <person name="Bharti A.K."/>
            <person name="Sundararajan A."/>
            <person name="Cameron C.T."/>
            <person name="Woodward J.E."/>
            <person name="May G.D."/>
            <person name="Brubaker C."/>
            <person name="Broadhvest J."/>
            <person name="Wilkins T.A."/>
        </authorList>
    </citation>
    <scope>NUCLEOTIDE SEQUENCE</scope>
    <source>
        <strain evidence="2">cv. AKA8401</strain>
    </source>
</reference>
<protein>
    <submittedName>
        <fullName evidence="1">Uncharacterized protein</fullName>
    </submittedName>
</protein>
<dbReference type="AlphaFoldDB" id="A0A0B0PFQ6"/>
<name>A0A0B0PFQ6_GOSAR</name>
<dbReference type="EMBL" id="KN426207">
    <property type="protein sequence ID" value="KHG23762.1"/>
    <property type="molecule type" value="Genomic_DNA"/>
</dbReference>
<evidence type="ECO:0000313" key="1">
    <source>
        <dbReference type="EMBL" id="KHG23762.1"/>
    </source>
</evidence>
<dbReference type="Proteomes" id="UP000032142">
    <property type="component" value="Unassembled WGS sequence"/>
</dbReference>
<evidence type="ECO:0000313" key="2">
    <source>
        <dbReference type="Proteomes" id="UP000032142"/>
    </source>
</evidence>
<gene>
    <name evidence="1" type="ORF">F383_28477</name>
</gene>